<feature type="domain" description="Non-structural maintenance of chromosome element 4 C-terminal" evidence="9">
    <location>
        <begin position="434"/>
        <end position="520"/>
    </location>
</feature>
<dbReference type="PANTHER" id="PTHR16140:SF0">
    <property type="entry name" value="NON-STRUCTURAL MAINTENANCE OF CHROMOSOMES ELEMENT 4"/>
    <property type="match status" value="1"/>
</dbReference>
<comment type="subcellular location">
    <subcellularLocation>
        <location evidence="1 7">Nucleus</location>
    </subcellularLocation>
</comment>
<dbReference type="InterPro" id="IPR029225">
    <property type="entry name" value="Nse4_Nse3-bd"/>
</dbReference>
<organism evidence="11 12">
    <name type="scientific">Arthrobotrys musiformis</name>
    <dbReference type="NCBI Taxonomy" id="47236"/>
    <lineage>
        <taxon>Eukaryota</taxon>
        <taxon>Fungi</taxon>
        <taxon>Dikarya</taxon>
        <taxon>Ascomycota</taxon>
        <taxon>Pezizomycotina</taxon>
        <taxon>Orbiliomycetes</taxon>
        <taxon>Orbiliales</taxon>
        <taxon>Orbiliaceae</taxon>
        <taxon>Arthrobotrys</taxon>
    </lineage>
</organism>
<dbReference type="Pfam" id="PF08743">
    <property type="entry name" value="Nse4_C"/>
    <property type="match status" value="1"/>
</dbReference>
<feature type="compositionally biased region" description="Acidic residues" evidence="8">
    <location>
        <begin position="166"/>
        <end position="200"/>
    </location>
</feature>
<evidence type="ECO:0000259" key="10">
    <source>
        <dbReference type="Pfam" id="PF15412"/>
    </source>
</evidence>
<feature type="compositionally biased region" description="Low complexity" evidence="8">
    <location>
        <begin position="36"/>
        <end position="66"/>
    </location>
</feature>
<evidence type="ECO:0000256" key="6">
    <source>
        <dbReference type="ARBA" id="ARBA00023242"/>
    </source>
</evidence>
<evidence type="ECO:0000256" key="3">
    <source>
        <dbReference type="ARBA" id="ARBA00022763"/>
    </source>
</evidence>
<evidence type="ECO:0000256" key="1">
    <source>
        <dbReference type="ARBA" id="ARBA00004123"/>
    </source>
</evidence>
<feature type="region of interest" description="Disordered" evidence="8">
    <location>
        <begin position="1"/>
        <end position="233"/>
    </location>
</feature>
<feature type="compositionally biased region" description="Low complexity" evidence="8">
    <location>
        <begin position="138"/>
        <end position="165"/>
    </location>
</feature>
<dbReference type="Proteomes" id="UP001370758">
    <property type="component" value="Unassembled WGS sequence"/>
</dbReference>
<comment type="function">
    <text evidence="7">Component of the SMC5-SMC6 complex, that promotes sister chromatid alignment after DNA damage and facilitates double-stranded DNA breaks (DSBs) repair via homologous recombination between sister chromatids.</text>
</comment>
<evidence type="ECO:0000256" key="7">
    <source>
        <dbReference type="RuleBase" id="RU365071"/>
    </source>
</evidence>
<reference evidence="11 12" key="1">
    <citation type="submission" date="2023-08" db="EMBL/GenBank/DDBJ databases">
        <authorList>
            <person name="Palmer J.M."/>
        </authorList>
    </citation>
    <scope>NUCLEOTIDE SEQUENCE [LARGE SCALE GENOMIC DNA]</scope>
    <source>
        <strain evidence="11 12">TWF481</strain>
    </source>
</reference>
<sequence length="537" mass="59719">MARKVVPRPYEAISYPPFEDDQEDSLYTDPYRDSLTTTSATASSSHKLQPSHPSAGQFSSPSSNSFSDKENAPEHSRNRGSNTSPLVKKERGLIAKSARSAPYTIAQGGMSPRRSKASASSKPLAERSNVDGVRKASASKPALRATSAAASITSSRSPSVVPESPVAEEEDVESEEGEGNMEESEEEEEEEEEGAEDDEEQSRRTPNPSQIPTGSQFPSSQRHPATQFYDPNQSMAERRRVKGAYNSIQQDLADQRDELMKTENGGLLDYIKKANKLFGDVKQTSDAMVDGKVQVEIGRIAAEKAKRVGNGKTNTGLDVDEFIAKCIQYMSKSRPGDSSDGHDWAYLGREVAAPSMKTAKTSDFMYGPLGVQKRQRLIKERKKAVRRRPEEFIRPIDLDEKQIAQNENSTTKNVKDIHEALTNYLKTSGEDIVGYFEFVINPESYSQTIENMFYLAFLVKGGRVSLLESEDNLLYIDLADPATPEEVQEQGIVKKQIVMPMEKHVWRQLIEAFEIKKSIIPTRPKELEAINASGWYS</sequence>
<keyword evidence="12" id="KW-1185">Reference proteome</keyword>
<keyword evidence="5 7" id="KW-0234">DNA repair</keyword>
<comment type="similarity">
    <text evidence="2 7">Belongs to the NSE4 family.</text>
</comment>
<protein>
    <recommendedName>
        <fullName evidence="7">Non-structural maintenance of chromosomes element 4</fullName>
    </recommendedName>
</protein>
<dbReference type="GO" id="GO:0006310">
    <property type="term" value="P:DNA recombination"/>
    <property type="evidence" value="ECO:0007669"/>
    <property type="project" value="UniProtKB-UniRule"/>
</dbReference>
<dbReference type="PANTHER" id="PTHR16140">
    <property type="entry name" value="NON-STRUCTURAL MAINTENANCE OF CHROMOSOMES ELEMENT 4"/>
    <property type="match status" value="1"/>
</dbReference>
<accession>A0AAV9WCW4</accession>
<proteinExistence type="inferred from homology"/>
<keyword evidence="3 7" id="KW-0227">DNA damage</keyword>
<dbReference type="InterPro" id="IPR014854">
    <property type="entry name" value="Nse4_C"/>
</dbReference>
<dbReference type="InterPro" id="IPR027786">
    <property type="entry name" value="Nse4/EID"/>
</dbReference>
<comment type="subunit">
    <text evidence="7">Component of the SMC5-SMC6 complex.</text>
</comment>
<keyword evidence="6 7" id="KW-0539">Nucleus</keyword>
<comment type="caution">
    <text evidence="11">The sequence shown here is derived from an EMBL/GenBank/DDBJ whole genome shotgun (WGS) entry which is preliminary data.</text>
</comment>
<dbReference type="Pfam" id="PF15412">
    <property type="entry name" value="Nse4-Nse3_bdg"/>
    <property type="match status" value="1"/>
</dbReference>
<evidence type="ECO:0000256" key="8">
    <source>
        <dbReference type="SAM" id="MobiDB-lite"/>
    </source>
</evidence>
<feature type="compositionally biased region" description="Polar residues" evidence="8">
    <location>
        <begin position="204"/>
        <end position="233"/>
    </location>
</feature>
<dbReference type="GO" id="GO:0006281">
    <property type="term" value="P:DNA repair"/>
    <property type="evidence" value="ECO:0007669"/>
    <property type="project" value="UniProtKB-UniRule"/>
</dbReference>
<name>A0AAV9WCW4_9PEZI</name>
<evidence type="ECO:0000256" key="2">
    <source>
        <dbReference type="ARBA" id="ARBA00008997"/>
    </source>
</evidence>
<feature type="compositionally biased region" description="Basic and acidic residues" evidence="8">
    <location>
        <begin position="124"/>
        <end position="134"/>
    </location>
</feature>
<dbReference type="EMBL" id="JAVHJL010000004">
    <property type="protein sequence ID" value="KAK6505685.1"/>
    <property type="molecule type" value="Genomic_DNA"/>
</dbReference>
<dbReference type="GO" id="GO:0030915">
    <property type="term" value="C:Smc5-Smc6 complex"/>
    <property type="evidence" value="ECO:0007669"/>
    <property type="project" value="UniProtKB-UniRule"/>
</dbReference>
<feature type="compositionally biased region" description="Basic and acidic residues" evidence="8">
    <location>
        <begin position="67"/>
        <end position="77"/>
    </location>
</feature>
<evidence type="ECO:0000259" key="9">
    <source>
        <dbReference type="Pfam" id="PF08743"/>
    </source>
</evidence>
<evidence type="ECO:0000256" key="5">
    <source>
        <dbReference type="ARBA" id="ARBA00023204"/>
    </source>
</evidence>
<evidence type="ECO:0000313" key="11">
    <source>
        <dbReference type="EMBL" id="KAK6505685.1"/>
    </source>
</evidence>
<dbReference type="AlphaFoldDB" id="A0AAV9WCW4"/>
<evidence type="ECO:0000313" key="12">
    <source>
        <dbReference type="Proteomes" id="UP001370758"/>
    </source>
</evidence>
<evidence type="ECO:0000256" key="4">
    <source>
        <dbReference type="ARBA" id="ARBA00023172"/>
    </source>
</evidence>
<gene>
    <name evidence="11" type="primary">NSE4</name>
    <name evidence="11" type="ORF">TWF481_007578</name>
</gene>
<feature type="domain" description="Nse4/EID protein Nse3/MAGE-binding" evidence="10">
    <location>
        <begin position="297"/>
        <end position="340"/>
    </location>
</feature>
<keyword evidence="4 7" id="KW-0233">DNA recombination</keyword>
<dbReference type="GO" id="GO:0005634">
    <property type="term" value="C:nucleus"/>
    <property type="evidence" value="ECO:0007669"/>
    <property type="project" value="UniProtKB-SubCell"/>
</dbReference>